<keyword evidence="3" id="KW-1185">Reference proteome</keyword>
<dbReference type="Pfam" id="PF00188">
    <property type="entry name" value="CAP"/>
    <property type="match status" value="1"/>
</dbReference>
<dbReference type="InterPro" id="IPR035940">
    <property type="entry name" value="CAP_sf"/>
</dbReference>
<dbReference type="Proteomes" id="UP000318681">
    <property type="component" value="Unassembled WGS sequence"/>
</dbReference>
<protein>
    <submittedName>
        <fullName evidence="2">SCP-like extracellular</fullName>
    </submittedName>
</protein>
<evidence type="ECO:0000313" key="3">
    <source>
        <dbReference type="Proteomes" id="UP000318681"/>
    </source>
</evidence>
<dbReference type="Gene3D" id="3.40.33.10">
    <property type="entry name" value="CAP"/>
    <property type="match status" value="1"/>
</dbReference>
<evidence type="ECO:0000313" key="2">
    <source>
        <dbReference type="EMBL" id="TVV71969.1"/>
    </source>
</evidence>
<dbReference type="RefSeq" id="WP_145154053.1">
    <property type="nucleotide sequence ID" value="NZ_VNIM01000075.1"/>
</dbReference>
<organism evidence="2 3">
    <name type="scientific">Alterirhizorhabdus solaris</name>
    <dbReference type="NCBI Taxonomy" id="2529389"/>
    <lineage>
        <taxon>Bacteria</taxon>
        <taxon>Pseudomonadati</taxon>
        <taxon>Pseudomonadota</taxon>
        <taxon>Alphaproteobacteria</taxon>
        <taxon>Sphingomonadales</taxon>
        <taxon>Rhizorhabdaceae</taxon>
        <taxon>Alterirhizorhabdus</taxon>
    </lineage>
</organism>
<evidence type="ECO:0000259" key="1">
    <source>
        <dbReference type="SMART" id="SM00198"/>
    </source>
</evidence>
<dbReference type="PRINTS" id="PR00838">
    <property type="entry name" value="V5ALLERGEN"/>
</dbReference>
<dbReference type="InterPro" id="IPR002413">
    <property type="entry name" value="V5_allergen-like"/>
</dbReference>
<name>A0A558QXZ8_9SPHN</name>
<dbReference type="OrthoDB" id="9794228at2"/>
<dbReference type="SUPFAM" id="SSF55797">
    <property type="entry name" value="PR-1-like"/>
    <property type="match status" value="1"/>
</dbReference>
<accession>A0A558QXZ8</accession>
<dbReference type="InterPro" id="IPR014044">
    <property type="entry name" value="CAP_dom"/>
</dbReference>
<dbReference type="EMBL" id="VNIM01000075">
    <property type="protein sequence ID" value="TVV71969.1"/>
    <property type="molecule type" value="Genomic_DNA"/>
</dbReference>
<proteinExistence type="predicted"/>
<dbReference type="AlphaFoldDB" id="A0A558QXZ8"/>
<dbReference type="PRINTS" id="PR00837">
    <property type="entry name" value="V5TPXLIKE"/>
</dbReference>
<feature type="domain" description="SCP" evidence="1">
    <location>
        <begin position="32"/>
        <end position="172"/>
    </location>
</feature>
<dbReference type="SMART" id="SM00198">
    <property type="entry name" value="SCP"/>
    <property type="match status" value="1"/>
</dbReference>
<gene>
    <name evidence="2" type="ORF">FOY91_15675</name>
</gene>
<reference evidence="2 3" key="1">
    <citation type="submission" date="2019-07" db="EMBL/GenBank/DDBJ databases">
        <title>Sphingomonas solaris sp. nov., isolated from a solar panel from Boston, Massachusetts.</title>
        <authorList>
            <person name="Tanner K."/>
            <person name="Pascual J."/>
            <person name="Mancuso C."/>
            <person name="Pereto J."/>
            <person name="Khalil A."/>
            <person name="Vilanova C."/>
        </authorList>
    </citation>
    <scope>NUCLEOTIDE SEQUENCE [LARGE SCALE GENOMIC DNA]</scope>
    <source>
        <strain evidence="2 3">R4DWN</strain>
    </source>
</reference>
<comment type="caution">
    <text evidence="2">The sequence shown here is derived from an EMBL/GenBank/DDBJ whole genome shotgun (WGS) entry which is preliminary data.</text>
</comment>
<sequence length="176" mass="19365">MTSILGKGKLVASALLLACLPIVTGSLGHRTDFEARILAAHNRERAALGIPPLRWNEDLANGAKDWSDHLALTGGFAHSPNEPGQDLEGENIWGGTPKAFSPEAMVTYWIAEKRYFRDGVFPRNSRTGNVADVSHYTQVMWRSTRQVGCSLSNGRREEILVCRYSDPGNIIGRVAF</sequence>
<dbReference type="PANTHER" id="PTHR10334">
    <property type="entry name" value="CYSTEINE-RICH SECRETORY PROTEIN-RELATED"/>
    <property type="match status" value="1"/>
</dbReference>
<dbReference type="InterPro" id="IPR001283">
    <property type="entry name" value="CRISP-related"/>
</dbReference>